<dbReference type="RefSeq" id="WP_109742460.1">
    <property type="nucleotide sequence ID" value="NZ_QGGO01000007.1"/>
</dbReference>
<accession>A0A316EBP9</accession>
<keyword evidence="3" id="KW-1185">Reference proteome</keyword>
<dbReference type="EMBL" id="QGGO01000007">
    <property type="protein sequence ID" value="PWK27386.1"/>
    <property type="molecule type" value="Genomic_DNA"/>
</dbReference>
<dbReference type="AlphaFoldDB" id="A0A316EBP9"/>
<feature type="signal peptide" evidence="1">
    <location>
        <begin position="1"/>
        <end position="24"/>
    </location>
</feature>
<evidence type="ECO:0000313" key="3">
    <source>
        <dbReference type="Proteomes" id="UP000245489"/>
    </source>
</evidence>
<gene>
    <name evidence="2" type="ORF">LV89_01699</name>
</gene>
<name>A0A316EBP9_9BACT</name>
<protein>
    <submittedName>
        <fullName evidence="2">WG repeat protein</fullName>
    </submittedName>
</protein>
<organism evidence="2 3">
    <name type="scientific">Arcicella aurantiaca</name>
    <dbReference type="NCBI Taxonomy" id="591202"/>
    <lineage>
        <taxon>Bacteria</taxon>
        <taxon>Pseudomonadati</taxon>
        <taxon>Bacteroidota</taxon>
        <taxon>Cytophagia</taxon>
        <taxon>Cytophagales</taxon>
        <taxon>Flectobacillaceae</taxon>
        <taxon>Arcicella</taxon>
    </lineage>
</organism>
<feature type="chain" id="PRO_5016433056" evidence="1">
    <location>
        <begin position="25"/>
        <end position="302"/>
    </location>
</feature>
<reference evidence="2 3" key="1">
    <citation type="submission" date="2018-05" db="EMBL/GenBank/DDBJ databases">
        <title>Genomic Encyclopedia of Archaeal and Bacterial Type Strains, Phase II (KMG-II): from individual species to whole genera.</title>
        <authorList>
            <person name="Goeker M."/>
        </authorList>
    </citation>
    <scope>NUCLEOTIDE SEQUENCE [LARGE SCALE GENOMIC DNA]</scope>
    <source>
        <strain evidence="2 3">DSM 22214</strain>
    </source>
</reference>
<dbReference type="OrthoDB" id="2485468at2"/>
<keyword evidence="1" id="KW-0732">Signal</keyword>
<sequence length="302" mass="34481">MKLLSNCYSAILLFYILSCFPVMASFQKDSLNNAKNNNRTFFNLEKTQKIMMATLAKPTPFYNKDSLLKHFRHFFANPQQINYPDYIKGMSLQLKKKINILEYDAIKNVFQLEQLTDLHSRFSLINSANCLVNKTESNFVRVKDIDGRDIMIQPLENKEKYSFVDKFKQGFVRVKQEKGGYGFLNICGDEIVKCQYTHAENFNNGKALVKKGSWFFIDFEGTQSAPLHNVSDAIALTKGISLVRFNTGKYALIDNQFAKTQTPISDIFDSIIPLNAQNFKVQSGSESKIINLEGTESLSIVH</sequence>
<dbReference type="Proteomes" id="UP000245489">
    <property type="component" value="Unassembled WGS sequence"/>
</dbReference>
<comment type="caution">
    <text evidence="2">The sequence shown here is derived from an EMBL/GenBank/DDBJ whole genome shotgun (WGS) entry which is preliminary data.</text>
</comment>
<dbReference type="Pfam" id="PF14903">
    <property type="entry name" value="WG_beta_rep"/>
    <property type="match status" value="1"/>
</dbReference>
<evidence type="ECO:0000256" key="1">
    <source>
        <dbReference type="SAM" id="SignalP"/>
    </source>
</evidence>
<proteinExistence type="predicted"/>
<evidence type="ECO:0000313" key="2">
    <source>
        <dbReference type="EMBL" id="PWK27386.1"/>
    </source>
</evidence>
<dbReference type="InterPro" id="IPR032774">
    <property type="entry name" value="WG_beta_rep"/>
</dbReference>